<dbReference type="HOGENOM" id="CLU_403557_0_0_1"/>
<dbReference type="GO" id="GO:0015031">
    <property type="term" value="P:protein transport"/>
    <property type="evidence" value="ECO:0007669"/>
    <property type="project" value="UniProtKB-KW"/>
</dbReference>
<protein>
    <recommendedName>
        <fullName evidence="12">t-SNARE coiled-coil homology domain-containing protein</fullName>
    </recommendedName>
</protein>
<keyword evidence="8" id="KW-0653">Protein transport</keyword>
<proteinExistence type="inferred from homology"/>
<evidence type="ECO:0000256" key="4">
    <source>
        <dbReference type="ARBA" id="ARBA00009480"/>
    </source>
</evidence>
<evidence type="ECO:0000256" key="7">
    <source>
        <dbReference type="ARBA" id="ARBA00022701"/>
    </source>
</evidence>
<organism evidence="13">
    <name type="scientific">Oryza brachyantha</name>
    <name type="common">malo sina</name>
    <dbReference type="NCBI Taxonomy" id="4533"/>
    <lineage>
        <taxon>Eukaryota</taxon>
        <taxon>Viridiplantae</taxon>
        <taxon>Streptophyta</taxon>
        <taxon>Embryophyta</taxon>
        <taxon>Tracheophyta</taxon>
        <taxon>Spermatophyta</taxon>
        <taxon>Magnoliopsida</taxon>
        <taxon>Liliopsida</taxon>
        <taxon>Poales</taxon>
        <taxon>Poaceae</taxon>
        <taxon>BOP clade</taxon>
        <taxon>Oryzoideae</taxon>
        <taxon>Oryzeae</taxon>
        <taxon>Oryzinae</taxon>
        <taxon>Oryza</taxon>
    </lineage>
</organism>
<dbReference type="PANTHER" id="PTHR19305">
    <property type="entry name" value="SYNAPTOSOMAL ASSOCIATED PROTEIN"/>
    <property type="match status" value="1"/>
</dbReference>
<feature type="region of interest" description="Disordered" evidence="11">
    <location>
        <begin position="151"/>
        <end position="178"/>
    </location>
</feature>
<evidence type="ECO:0000256" key="5">
    <source>
        <dbReference type="ARBA" id="ARBA00022448"/>
    </source>
</evidence>
<dbReference type="Pfam" id="PF06886">
    <property type="entry name" value="TPX2"/>
    <property type="match status" value="1"/>
</dbReference>
<dbReference type="InterPro" id="IPR044766">
    <property type="entry name" value="NPSN/SNAP25-like_N_SNARE"/>
</dbReference>
<feature type="compositionally biased region" description="Polar residues" evidence="11">
    <location>
        <begin position="162"/>
        <end position="175"/>
    </location>
</feature>
<dbReference type="GO" id="GO:0005874">
    <property type="term" value="C:microtubule"/>
    <property type="evidence" value="ECO:0007669"/>
    <property type="project" value="UniProtKB-KW"/>
</dbReference>
<feature type="domain" description="T-SNARE coiled-coil homology" evidence="12">
    <location>
        <begin position="186"/>
        <end position="248"/>
    </location>
</feature>
<comment type="similarity">
    <text evidence="4">Belongs to the SNAP-25 family.</text>
</comment>
<feature type="region of interest" description="Disordered" evidence="11">
    <location>
        <begin position="320"/>
        <end position="355"/>
    </location>
</feature>
<dbReference type="Proteomes" id="UP000006038">
    <property type="component" value="Chromosome 3"/>
</dbReference>
<dbReference type="GO" id="GO:0005484">
    <property type="term" value="F:SNAP receptor activity"/>
    <property type="evidence" value="ECO:0007669"/>
    <property type="project" value="InterPro"/>
</dbReference>
<accession>J3LLC4</accession>
<dbReference type="GO" id="GO:0016192">
    <property type="term" value="P:vesicle-mediated transport"/>
    <property type="evidence" value="ECO:0007669"/>
    <property type="project" value="UniProtKB-ARBA"/>
</dbReference>
<dbReference type="EnsemblPlants" id="OB03G18500.1">
    <property type="protein sequence ID" value="OB03G18500.1"/>
    <property type="gene ID" value="OB03G18500"/>
</dbReference>
<dbReference type="AlphaFoldDB" id="J3LLC4"/>
<feature type="region of interest" description="Disordered" evidence="11">
    <location>
        <begin position="241"/>
        <end position="260"/>
    </location>
</feature>
<evidence type="ECO:0000259" key="12">
    <source>
        <dbReference type="PROSITE" id="PS50192"/>
    </source>
</evidence>
<keyword evidence="14" id="KW-1185">Reference proteome</keyword>
<dbReference type="SMART" id="SM00397">
    <property type="entry name" value="t_SNARE"/>
    <property type="match status" value="1"/>
</dbReference>
<evidence type="ECO:0000256" key="8">
    <source>
        <dbReference type="ARBA" id="ARBA00022927"/>
    </source>
</evidence>
<dbReference type="InterPro" id="IPR000727">
    <property type="entry name" value="T_SNARE_dom"/>
</dbReference>
<keyword evidence="9" id="KW-0472">Membrane</keyword>
<name>J3LLC4_ORYBR</name>
<evidence type="ECO:0000256" key="1">
    <source>
        <dbReference type="ARBA" id="ARBA00004245"/>
    </source>
</evidence>
<keyword evidence="10" id="KW-0206">Cytoskeleton</keyword>
<comment type="similarity">
    <text evidence="3">Belongs to the TPX2 family.</text>
</comment>
<evidence type="ECO:0000256" key="6">
    <source>
        <dbReference type="ARBA" id="ARBA00022490"/>
    </source>
</evidence>
<reference evidence="13" key="1">
    <citation type="journal article" date="2013" name="Nat. Commun.">
        <title>Whole-genome sequencing of Oryza brachyantha reveals mechanisms underlying Oryza genome evolution.</title>
        <authorList>
            <person name="Chen J."/>
            <person name="Huang Q."/>
            <person name="Gao D."/>
            <person name="Wang J."/>
            <person name="Lang Y."/>
            <person name="Liu T."/>
            <person name="Li B."/>
            <person name="Bai Z."/>
            <person name="Luis Goicoechea J."/>
            <person name="Liang C."/>
            <person name="Chen C."/>
            <person name="Zhang W."/>
            <person name="Sun S."/>
            <person name="Liao Y."/>
            <person name="Zhang X."/>
            <person name="Yang L."/>
            <person name="Song C."/>
            <person name="Wang M."/>
            <person name="Shi J."/>
            <person name="Liu G."/>
            <person name="Liu J."/>
            <person name="Zhou H."/>
            <person name="Zhou W."/>
            <person name="Yu Q."/>
            <person name="An N."/>
            <person name="Chen Y."/>
            <person name="Cai Q."/>
            <person name="Wang B."/>
            <person name="Liu B."/>
            <person name="Min J."/>
            <person name="Huang Y."/>
            <person name="Wu H."/>
            <person name="Li Z."/>
            <person name="Zhang Y."/>
            <person name="Yin Y."/>
            <person name="Song W."/>
            <person name="Jiang J."/>
            <person name="Jackson S.A."/>
            <person name="Wing R.A."/>
            <person name="Wang J."/>
            <person name="Chen M."/>
        </authorList>
    </citation>
    <scope>NUCLEOTIDE SEQUENCE [LARGE SCALE GENOMIC DNA]</scope>
    <source>
        <strain evidence="13">cv. IRGC 101232</strain>
    </source>
</reference>
<dbReference type="Gene3D" id="1.20.5.110">
    <property type="match status" value="2"/>
</dbReference>
<evidence type="ECO:0000256" key="9">
    <source>
        <dbReference type="ARBA" id="ARBA00023136"/>
    </source>
</evidence>
<evidence type="ECO:0000313" key="14">
    <source>
        <dbReference type="Proteomes" id="UP000006038"/>
    </source>
</evidence>
<comment type="subcellular location">
    <subcellularLocation>
        <location evidence="1">Cytoplasm</location>
        <location evidence="1">Cytoskeleton</location>
    </subcellularLocation>
    <subcellularLocation>
        <location evidence="2">Membrane</location>
    </subcellularLocation>
</comment>
<dbReference type="PANTHER" id="PTHR19305:SF29">
    <property type="entry name" value="OS03G0212400 PROTEIN"/>
    <property type="match status" value="1"/>
</dbReference>
<evidence type="ECO:0000256" key="2">
    <source>
        <dbReference type="ARBA" id="ARBA00004370"/>
    </source>
</evidence>
<dbReference type="eggNOG" id="KOG3065">
    <property type="taxonomic scope" value="Eukaryota"/>
</dbReference>
<evidence type="ECO:0000256" key="11">
    <source>
        <dbReference type="SAM" id="MobiDB-lite"/>
    </source>
</evidence>
<dbReference type="PROSITE" id="PS50192">
    <property type="entry name" value="T_SNARE"/>
    <property type="match status" value="1"/>
</dbReference>
<keyword evidence="6" id="KW-0963">Cytoplasm</keyword>
<evidence type="ECO:0000256" key="3">
    <source>
        <dbReference type="ARBA" id="ARBA00005885"/>
    </source>
</evidence>
<dbReference type="FunFam" id="1.20.5.110:FF:000031">
    <property type="entry name" value="SNAP25 homologous protein SNAP33"/>
    <property type="match status" value="1"/>
</dbReference>
<dbReference type="CDD" id="cd15861">
    <property type="entry name" value="SNARE_SNAP25N_23N_29N_SEC9N"/>
    <property type="match status" value="1"/>
</dbReference>
<keyword evidence="7" id="KW-0493">Microtubule</keyword>
<dbReference type="GO" id="GO:0005886">
    <property type="term" value="C:plasma membrane"/>
    <property type="evidence" value="ECO:0007669"/>
    <property type="project" value="TreeGrafter"/>
</dbReference>
<reference evidence="13" key="2">
    <citation type="submission" date="2013-04" db="UniProtKB">
        <authorList>
            <consortium name="EnsemblPlants"/>
        </authorList>
    </citation>
    <scope>IDENTIFICATION</scope>
</reference>
<dbReference type="SUPFAM" id="SSF58038">
    <property type="entry name" value="SNARE fusion complex"/>
    <property type="match status" value="2"/>
</dbReference>
<dbReference type="Gramene" id="OB03G18500.1">
    <property type="protein sequence ID" value="OB03G18500.1"/>
    <property type="gene ID" value="OB03G18500"/>
</dbReference>
<evidence type="ECO:0000313" key="13">
    <source>
        <dbReference type="EnsemblPlants" id="OB03G18500.1"/>
    </source>
</evidence>
<keyword evidence="5" id="KW-0813">Transport</keyword>
<dbReference type="GO" id="GO:0031201">
    <property type="term" value="C:SNARE complex"/>
    <property type="evidence" value="ECO:0007669"/>
    <property type="project" value="InterPro"/>
</dbReference>
<feature type="region of interest" description="Disordered" evidence="11">
    <location>
        <begin position="643"/>
        <end position="682"/>
    </location>
</feature>
<feature type="region of interest" description="Disordered" evidence="11">
    <location>
        <begin position="1"/>
        <end position="44"/>
    </location>
</feature>
<evidence type="ECO:0000256" key="10">
    <source>
        <dbReference type="ARBA" id="ARBA00023212"/>
    </source>
</evidence>
<dbReference type="CDD" id="cd15841">
    <property type="entry name" value="SNARE_Qc"/>
    <property type="match status" value="1"/>
</dbReference>
<sequence length="682" mass="76291">MPISMDKKQTSLGTPVYRTNPFDSDSDSEVPSRPSRAQSVPVRHIDQSMQELEEYAVHKAEETSSKVNDCVRAAEAIREDATKTLLTLHRQGEQITRTHRVAADIEQDLSMSEKLLGSLGGLFSKTWKPKRNQQIKGPISQIMADNSFTSSASHMEQRQRLGISSTRQQSPNQVHRSPATAIEKVQVEIAKQDDALSDLSNMLGELKDMALDMGSEIERQNKSLDAFGDDVDELNFRVKGANQRGRSHTGACHEAISSPRPRRAGAAAAAAVPVRWLRSLGRGGGGGEFDFEKCREAAREALRASHEAFFLKERAASAAAEEQLQKEEKEDEKSAVEESKNGSLEEEDVAELEGSSKVRALRTRVMAKALSSVPDSGAGRVKHLVQAFESMLSISGATSDADRAGEGSWALPGLQTLKEEGEGNVEMPPLSVFSSAEFLNAGPSRLCSSLDGKSDRLSWDSRTSAGGRKSRRNVRIRWILFHFGANYVSYVSSDSNAYSSVQSSESLRSSWNKKLKVTSQHPFKLRTEQRGRAKEQQFVQKVKEMLMEEEQRRIHIAQGLPWTTDEPECLIKPQVKEATEPVDLVLHSDVRAVERAEFDQYVSDRLKFAEHLRLERERQQKLEEEEMIKQLRKELVPKAQPMPYFDRPFIPKRSSKPATVPKEPKFHPRPEKLSCNAWTLES</sequence>
<dbReference type="InterPro" id="IPR027329">
    <property type="entry name" value="TPX2_C"/>
</dbReference>
<dbReference type="FunFam" id="1.20.5.110:FF:000040">
    <property type="entry name" value="SNAP25 homologous protein SNAP33"/>
    <property type="match status" value="1"/>
</dbReference>
<feature type="compositionally biased region" description="Basic and acidic residues" evidence="11">
    <location>
        <begin position="323"/>
        <end position="340"/>
    </location>
</feature>
<feature type="compositionally biased region" description="Basic and acidic residues" evidence="11">
    <location>
        <begin position="662"/>
        <end position="672"/>
    </location>
</feature>